<keyword evidence="2" id="KW-1185">Reference proteome</keyword>
<protein>
    <submittedName>
        <fullName evidence="1">Uncharacterized protein</fullName>
    </submittedName>
</protein>
<gene>
    <name evidence="1" type="ORF">L2E82_34608</name>
</gene>
<dbReference type="Proteomes" id="UP001055811">
    <property type="component" value="Linkage Group LG06"/>
</dbReference>
<name>A0ACB9BMI7_CICIN</name>
<dbReference type="EMBL" id="CM042014">
    <property type="protein sequence ID" value="KAI3723187.1"/>
    <property type="molecule type" value="Genomic_DNA"/>
</dbReference>
<proteinExistence type="predicted"/>
<reference evidence="1 2" key="2">
    <citation type="journal article" date="2022" name="Mol. Ecol. Resour.">
        <title>The genomes of chicory, endive, great burdock and yacon provide insights into Asteraceae paleo-polyploidization history and plant inulin production.</title>
        <authorList>
            <person name="Fan W."/>
            <person name="Wang S."/>
            <person name="Wang H."/>
            <person name="Wang A."/>
            <person name="Jiang F."/>
            <person name="Liu H."/>
            <person name="Zhao H."/>
            <person name="Xu D."/>
            <person name="Zhang Y."/>
        </authorList>
    </citation>
    <scope>NUCLEOTIDE SEQUENCE [LARGE SCALE GENOMIC DNA]</scope>
    <source>
        <strain evidence="2">cv. Punajuju</strain>
        <tissue evidence="1">Leaves</tissue>
    </source>
</reference>
<organism evidence="1 2">
    <name type="scientific">Cichorium intybus</name>
    <name type="common">Chicory</name>
    <dbReference type="NCBI Taxonomy" id="13427"/>
    <lineage>
        <taxon>Eukaryota</taxon>
        <taxon>Viridiplantae</taxon>
        <taxon>Streptophyta</taxon>
        <taxon>Embryophyta</taxon>
        <taxon>Tracheophyta</taxon>
        <taxon>Spermatophyta</taxon>
        <taxon>Magnoliopsida</taxon>
        <taxon>eudicotyledons</taxon>
        <taxon>Gunneridae</taxon>
        <taxon>Pentapetalae</taxon>
        <taxon>asterids</taxon>
        <taxon>campanulids</taxon>
        <taxon>Asterales</taxon>
        <taxon>Asteraceae</taxon>
        <taxon>Cichorioideae</taxon>
        <taxon>Cichorieae</taxon>
        <taxon>Cichoriinae</taxon>
        <taxon>Cichorium</taxon>
    </lineage>
</organism>
<sequence>MLLHSKLFSIPSVLSILGLPRLAHQQIQVGGLTPKKGGTEHLGLPVFNSVADAKAETKANASIIYVPPQFAAAVIMEALEAELDLIVCITEGIPQLDMLIYHCRNCFNVYQTNVVGLDQSTCVGIGGDPFNGTNFVDCMRKFIVDPQSEAKIKFDMWISKITKVAILLYKLRSIILITEIGGTAEEDAATLIKWEDSVNEKYPHFVYEELCKAYDFEPDLTSGDNTDDVEEELVTGLSRVSWEKVDVKDDNLHRKKQIEQRPPLSVRYSRSERIATHKYVQSHIQLRPLNQSHFHQWWGLVARFPD</sequence>
<comment type="caution">
    <text evidence="1">The sequence shown here is derived from an EMBL/GenBank/DDBJ whole genome shotgun (WGS) entry which is preliminary data.</text>
</comment>
<evidence type="ECO:0000313" key="2">
    <source>
        <dbReference type="Proteomes" id="UP001055811"/>
    </source>
</evidence>
<evidence type="ECO:0000313" key="1">
    <source>
        <dbReference type="EMBL" id="KAI3723187.1"/>
    </source>
</evidence>
<reference evidence="2" key="1">
    <citation type="journal article" date="2022" name="Mol. Ecol. Resour.">
        <title>The genomes of chicory, endive, great burdock and yacon provide insights into Asteraceae palaeo-polyploidization history and plant inulin production.</title>
        <authorList>
            <person name="Fan W."/>
            <person name="Wang S."/>
            <person name="Wang H."/>
            <person name="Wang A."/>
            <person name="Jiang F."/>
            <person name="Liu H."/>
            <person name="Zhao H."/>
            <person name="Xu D."/>
            <person name="Zhang Y."/>
        </authorList>
    </citation>
    <scope>NUCLEOTIDE SEQUENCE [LARGE SCALE GENOMIC DNA]</scope>
    <source>
        <strain evidence="2">cv. Punajuju</strain>
    </source>
</reference>
<accession>A0ACB9BMI7</accession>